<dbReference type="Pfam" id="PF03136">
    <property type="entry name" value="Pup_ligase"/>
    <property type="match status" value="1"/>
</dbReference>
<feature type="binding site" evidence="7">
    <location>
        <position position="65"/>
    </location>
    <ligand>
        <name>Mg(2+)</name>
        <dbReference type="ChEBI" id="CHEBI:18420"/>
    </ligand>
</feature>
<dbReference type="PANTHER" id="PTHR42307:SF3">
    <property type="entry name" value="PUP--PROTEIN LIGASE"/>
    <property type="match status" value="1"/>
</dbReference>
<evidence type="ECO:0000256" key="8">
    <source>
        <dbReference type="NCBIfam" id="TIGR03686"/>
    </source>
</evidence>
<keyword evidence="6 7" id="KW-0460">Magnesium</keyword>
<keyword evidence="3 7" id="KW-0547">Nucleotide-binding</keyword>
<organism evidence="10 11">
    <name type="scientific">Corynebacterium hansenii</name>
    <dbReference type="NCBI Taxonomy" id="394964"/>
    <lineage>
        <taxon>Bacteria</taxon>
        <taxon>Bacillati</taxon>
        <taxon>Actinomycetota</taxon>
        <taxon>Actinomycetes</taxon>
        <taxon>Mycobacteriales</taxon>
        <taxon>Corynebacteriaceae</taxon>
        <taxon>Corynebacterium</taxon>
    </lineage>
</organism>
<proteinExistence type="inferred from homology"/>
<evidence type="ECO:0000256" key="7">
    <source>
        <dbReference type="HAMAP-Rule" id="MF_02111"/>
    </source>
</evidence>
<feature type="binding site" evidence="7">
    <location>
        <position position="63"/>
    </location>
    <ligand>
        <name>ATP</name>
        <dbReference type="ChEBI" id="CHEBI:30616"/>
    </ligand>
</feature>
<evidence type="ECO:0000256" key="6">
    <source>
        <dbReference type="ARBA" id="ARBA00022842"/>
    </source>
</evidence>
<comment type="pathway">
    <text evidence="7">Protein degradation; proteasomal Pup-dependent pathway.</text>
</comment>
<dbReference type="InterPro" id="IPR004347">
    <property type="entry name" value="Pup_ligase/deamidase"/>
</dbReference>
<keyword evidence="11" id="KW-1185">Reference proteome</keyword>
<keyword evidence="2 7" id="KW-0479">Metal-binding</keyword>
<dbReference type="EMBL" id="JBHRZN010000004">
    <property type="protein sequence ID" value="MFC3850896.1"/>
    <property type="molecule type" value="Genomic_DNA"/>
</dbReference>
<dbReference type="PANTHER" id="PTHR42307">
    <property type="entry name" value="PUP DEAMIDASE/DEPUPYLASE"/>
    <property type="match status" value="1"/>
</dbReference>
<accession>A0ABV7ZS09</accession>
<evidence type="ECO:0000313" key="11">
    <source>
        <dbReference type="Proteomes" id="UP001595751"/>
    </source>
</evidence>
<dbReference type="InterPro" id="IPR022279">
    <property type="entry name" value="Pup_ligase"/>
</dbReference>
<feature type="binding site" evidence="7">
    <location>
        <position position="73"/>
    </location>
    <ligand>
        <name>Mg(2+)</name>
        <dbReference type="ChEBI" id="CHEBI:18420"/>
    </ligand>
</feature>
<protein>
    <recommendedName>
        <fullName evidence="7 8">Pup--protein ligase</fullName>
        <ecNumber evidence="7 8">6.3.1.19</ecNumber>
    </recommendedName>
    <alternativeName>
        <fullName evidence="7">Proteasome accessory factor A</fullName>
    </alternativeName>
    <alternativeName>
        <fullName evidence="7">Pup-conjugating enzyme</fullName>
    </alternativeName>
</protein>
<feature type="compositionally biased region" description="Acidic residues" evidence="9">
    <location>
        <begin position="500"/>
        <end position="509"/>
    </location>
</feature>
<feature type="active site" description="Proton acceptor" evidence="7">
    <location>
        <position position="67"/>
    </location>
</feature>
<comment type="caution">
    <text evidence="10">The sequence shown here is derived from an EMBL/GenBank/DDBJ whole genome shotgun (WGS) entry which is preliminary data.</text>
</comment>
<dbReference type="HAMAP" id="MF_02111">
    <property type="entry name" value="Pup_ligase"/>
    <property type="match status" value="1"/>
</dbReference>
<reference evidence="11" key="1">
    <citation type="journal article" date="2019" name="Int. J. Syst. Evol. Microbiol.">
        <title>The Global Catalogue of Microorganisms (GCM) 10K type strain sequencing project: providing services to taxonomists for standard genome sequencing and annotation.</title>
        <authorList>
            <consortium name="The Broad Institute Genomics Platform"/>
            <consortium name="The Broad Institute Genome Sequencing Center for Infectious Disease"/>
            <person name="Wu L."/>
            <person name="Ma J."/>
        </authorList>
    </citation>
    <scope>NUCLEOTIDE SEQUENCE [LARGE SCALE GENOMIC DNA]</scope>
    <source>
        <strain evidence="11">CCUG 53252</strain>
    </source>
</reference>
<keyword evidence="1 7" id="KW-0436">Ligase</keyword>
<evidence type="ECO:0000313" key="10">
    <source>
        <dbReference type="EMBL" id="MFC3850896.1"/>
    </source>
</evidence>
<evidence type="ECO:0000256" key="4">
    <source>
        <dbReference type="ARBA" id="ARBA00022786"/>
    </source>
</evidence>
<feature type="binding site" evidence="7">
    <location>
        <position position="444"/>
    </location>
    <ligand>
        <name>ATP</name>
        <dbReference type="ChEBI" id="CHEBI:30616"/>
    </ligand>
</feature>
<comment type="similarity">
    <text evidence="7">Belongs to the Pup ligase/Pup deamidase family. Pup-conjugating enzyme subfamily.</text>
</comment>
<dbReference type="GO" id="GO:0016874">
    <property type="term" value="F:ligase activity"/>
    <property type="evidence" value="ECO:0007669"/>
    <property type="project" value="UniProtKB-KW"/>
</dbReference>
<gene>
    <name evidence="7 10" type="primary">pafA</name>
    <name evidence="10" type="ORF">ACFORJ_12080</name>
</gene>
<dbReference type="Proteomes" id="UP001595751">
    <property type="component" value="Unassembled WGS sequence"/>
</dbReference>
<sequence length="509" mass="55174">MTESGLSGRALTRRIAGLETEYGITCTLDGERRLGPDEIARFMFRPVIEEFGATNIFTGNAGRLYLDVGSHPEFATAECDSVSQLVAHDRAGERLLDDLAAKAEAGLVGEDIGGKVFLFKNNVDSAGNSYGCHENYLVGRSMGLKALSKLLLPFLVTRQLLCGAGKIARPYPGSPYEDEPEQYCFSQRADHVWDGVSSATTRSRPIINTRDEPHADSTRFRRLHVIVGDSNMSETTTALKLGSTQLVLEMIEAGVDLPDFEVANEIKAIRLVSRDMTGTAPIPLRTGASKEEASALEIQRAYLAAATSWLDRRDDSGGGTPNEELARLVELWGRVLDAVESGDWSTIDRDIDWAIKWSLLRRFMDRGLDIADPKLAQIDLAYHDIRPGRGIFRALEARGTVSRWVTDEEIAEAMSAPPATTRAILRGRFLAAARAVGAATVVDWTHLKISGDEPRMVVVDDPFATSDPEVDALVEHLESLRSGGSADTDDGDGGGHGSADTDDGDGGGR</sequence>
<keyword evidence="4 7" id="KW-0833">Ubl conjugation pathway</keyword>
<dbReference type="EC" id="6.3.1.19" evidence="7 8"/>
<comment type="catalytic activity">
    <reaction evidence="7">
        <text>ATP + [prokaryotic ubiquitin-like protein]-L-glutamate + [protein]-L-lysine = ADP + phosphate + N(6)-([prokaryotic ubiquitin-like protein]-gamma-L-glutamyl)-[protein]-L-lysine.</text>
        <dbReference type="EC" id="6.3.1.19"/>
    </reaction>
</comment>
<feature type="binding site" evidence="7">
    <location>
        <position position="19"/>
    </location>
    <ligand>
        <name>Mg(2+)</name>
        <dbReference type="ChEBI" id="CHEBI:18420"/>
    </ligand>
</feature>
<feature type="binding site" evidence="7">
    <location>
        <position position="76"/>
    </location>
    <ligand>
        <name>ATP</name>
        <dbReference type="ChEBI" id="CHEBI:30616"/>
    </ligand>
</feature>
<dbReference type="NCBIfam" id="TIGR03686">
    <property type="entry name" value="pupylate_PafA"/>
    <property type="match status" value="1"/>
</dbReference>
<evidence type="ECO:0000256" key="3">
    <source>
        <dbReference type="ARBA" id="ARBA00022741"/>
    </source>
</evidence>
<comment type="pathway">
    <text evidence="7">Protein modification; protein pupylation.</text>
</comment>
<evidence type="ECO:0000256" key="5">
    <source>
        <dbReference type="ARBA" id="ARBA00022840"/>
    </source>
</evidence>
<evidence type="ECO:0000256" key="9">
    <source>
        <dbReference type="SAM" id="MobiDB-lite"/>
    </source>
</evidence>
<comment type="function">
    <text evidence="7">Catalyzes the covalent attachment of the prokaryotic ubiquitin-like protein modifier Pup to the proteasomal substrate proteins, thereby targeting them for proteasomal degradation. This tagging system is termed pupylation. The ligation reaction involves the side-chain carboxylate of the C-terminal glutamate of Pup and the side-chain amino group of a substrate lysine.</text>
</comment>
<dbReference type="RefSeq" id="WP_290287977.1">
    <property type="nucleotide sequence ID" value="NZ_CP047211.1"/>
</dbReference>
<evidence type="ECO:0000256" key="2">
    <source>
        <dbReference type="ARBA" id="ARBA00022723"/>
    </source>
</evidence>
<keyword evidence="5 7" id="KW-0067">ATP-binding</keyword>
<dbReference type="PIRSF" id="PIRSF018077">
    <property type="entry name" value="UCP018077"/>
    <property type="match status" value="1"/>
</dbReference>
<name>A0ABV7ZS09_9CORY</name>
<evidence type="ECO:0000256" key="1">
    <source>
        <dbReference type="ARBA" id="ARBA00022598"/>
    </source>
</evidence>
<feature type="region of interest" description="Disordered" evidence="9">
    <location>
        <begin position="479"/>
        <end position="509"/>
    </location>
</feature>
<comment type="miscellaneous">
    <text evidence="7">The reaction mechanism probably proceeds via the activation of Pup by phosphorylation of its C-terminal glutamate, which is then subject to nucleophilic attack by the substrate lysine, resulting in an isopeptide bond and the release of phosphate as a good leaving group.</text>
</comment>